<evidence type="ECO:0000256" key="2">
    <source>
        <dbReference type="ARBA" id="ARBA00022448"/>
    </source>
</evidence>
<comment type="subcellular location">
    <subcellularLocation>
        <location evidence="1">Membrane</location>
        <topology evidence="1">Multi-pass membrane protein</topology>
    </subcellularLocation>
</comment>
<dbReference type="GO" id="GO:0022857">
    <property type="term" value="F:transmembrane transporter activity"/>
    <property type="evidence" value="ECO:0007669"/>
    <property type="project" value="InterPro"/>
</dbReference>
<feature type="transmembrane region" description="Helical" evidence="6">
    <location>
        <begin position="12"/>
        <end position="28"/>
    </location>
</feature>
<keyword evidence="4 6" id="KW-1133">Transmembrane helix</keyword>
<dbReference type="CDD" id="cd17328">
    <property type="entry name" value="MFS_spinster_like"/>
    <property type="match status" value="1"/>
</dbReference>
<feature type="transmembrane region" description="Helical" evidence="6">
    <location>
        <begin position="50"/>
        <end position="71"/>
    </location>
</feature>
<dbReference type="InterPro" id="IPR036259">
    <property type="entry name" value="MFS_trans_sf"/>
</dbReference>
<dbReference type="PROSITE" id="PS50850">
    <property type="entry name" value="MFS"/>
    <property type="match status" value="1"/>
</dbReference>
<dbReference type="PANTHER" id="PTHR23505">
    <property type="entry name" value="SPINSTER"/>
    <property type="match status" value="1"/>
</dbReference>
<reference evidence="8" key="2">
    <citation type="journal article" date="2014" name="ISME J.">
        <title>Microbial stratification in low pH oxic and suboxic macroscopic growths along an acid mine drainage.</title>
        <authorList>
            <person name="Mendez-Garcia C."/>
            <person name="Mesa V."/>
            <person name="Sprenger R.R."/>
            <person name="Richter M."/>
            <person name="Diez M.S."/>
            <person name="Solano J."/>
            <person name="Bargiela R."/>
            <person name="Golyshina O.V."/>
            <person name="Manteca A."/>
            <person name="Ramos J.L."/>
            <person name="Gallego J.R."/>
            <person name="Llorente I."/>
            <person name="Martins Dos Santos V.A."/>
            <person name="Jensen O.N."/>
            <person name="Pelaez A.I."/>
            <person name="Sanchez J."/>
            <person name="Ferrer M."/>
        </authorList>
    </citation>
    <scope>NUCLEOTIDE SEQUENCE</scope>
</reference>
<dbReference type="InterPro" id="IPR044770">
    <property type="entry name" value="MFS_spinster-like"/>
</dbReference>
<feature type="transmembrane region" description="Helical" evidence="6">
    <location>
        <begin position="232"/>
        <end position="252"/>
    </location>
</feature>
<evidence type="ECO:0000256" key="1">
    <source>
        <dbReference type="ARBA" id="ARBA00004141"/>
    </source>
</evidence>
<accession>T1A428</accession>
<keyword evidence="2" id="KW-0813">Transport</keyword>
<feature type="non-terminal residue" evidence="8">
    <location>
        <position position="359"/>
    </location>
</feature>
<reference evidence="8" key="1">
    <citation type="submission" date="2013-08" db="EMBL/GenBank/DDBJ databases">
        <authorList>
            <person name="Mendez C."/>
            <person name="Richter M."/>
            <person name="Ferrer M."/>
            <person name="Sanchez J."/>
        </authorList>
    </citation>
    <scope>NUCLEOTIDE SEQUENCE</scope>
</reference>
<evidence type="ECO:0000256" key="6">
    <source>
        <dbReference type="SAM" id="Phobius"/>
    </source>
</evidence>
<keyword evidence="5 6" id="KW-0472">Membrane</keyword>
<organism evidence="8">
    <name type="scientific">mine drainage metagenome</name>
    <dbReference type="NCBI Taxonomy" id="410659"/>
    <lineage>
        <taxon>unclassified sequences</taxon>
        <taxon>metagenomes</taxon>
        <taxon>ecological metagenomes</taxon>
    </lineage>
</organism>
<dbReference type="Gene3D" id="1.20.1250.20">
    <property type="entry name" value="MFS general substrate transporter like domains"/>
    <property type="match status" value="1"/>
</dbReference>
<dbReference type="InterPro" id="IPR011701">
    <property type="entry name" value="MFS"/>
</dbReference>
<evidence type="ECO:0000259" key="7">
    <source>
        <dbReference type="PROSITE" id="PS50850"/>
    </source>
</evidence>
<feature type="transmembrane region" description="Helical" evidence="6">
    <location>
        <begin position="328"/>
        <end position="355"/>
    </location>
</feature>
<evidence type="ECO:0000256" key="3">
    <source>
        <dbReference type="ARBA" id="ARBA00022692"/>
    </source>
</evidence>
<feature type="transmembrane region" description="Helical" evidence="6">
    <location>
        <begin position="83"/>
        <end position="101"/>
    </location>
</feature>
<sequence>MSDSTRTLRRASVVSLSVLTGVNLLNYLDRYVVSALLPALQRAPMGLDDFQLGTLMSGFLIVYLLTAPIFGRLGDRGSRTRPIAIGVLIWSLATGLSGLAHNYAQLLGARAVVGIGEAAYGTIAPSLLADYFVRRTRGRAFAVFNMAIPVGAALGYIVGGIVLVHYGWREAFYVAGIPGIVLAAWIWHLPDPPRGARDSDDVSVAAAGGGMALGAQPGSWAVYARLLRQRPYLLTVLGYAAYTFAVGGLAVWMPTFLEQVRGVSTAQATEGFGAIVVVTGFVGTFVGGWLGDYWLKFSPQAYLWMSGWVTLLAVPATYLALASSSPSVFYAALVVAELLLFMSTGPINTAIVNLVSPAE</sequence>
<keyword evidence="3 6" id="KW-0812">Transmembrane</keyword>
<feature type="transmembrane region" description="Helical" evidence="6">
    <location>
        <begin position="140"/>
        <end position="165"/>
    </location>
</feature>
<feature type="transmembrane region" description="Helical" evidence="6">
    <location>
        <begin position="302"/>
        <end position="322"/>
    </location>
</feature>
<feature type="transmembrane region" description="Helical" evidence="6">
    <location>
        <begin position="171"/>
        <end position="189"/>
    </location>
</feature>
<evidence type="ECO:0000256" key="4">
    <source>
        <dbReference type="ARBA" id="ARBA00022989"/>
    </source>
</evidence>
<dbReference type="Pfam" id="PF07690">
    <property type="entry name" value="MFS_1"/>
    <property type="match status" value="1"/>
</dbReference>
<evidence type="ECO:0000256" key="5">
    <source>
        <dbReference type="ARBA" id="ARBA00023136"/>
    </source>
</evidence>
<dbReference type="GO" id="GO:0016020">
    <property type="term" value="C:membrane"/>
    <property type="evidence" value="ECO:0007669"/>
    <property type="project" value="UniProtKB-SubCell"/>
</dbReference>
<evidence type="ECO:0000313" key="8">
    <source>
        <dbReference type="EMBL" id="EQD35639.1"/>
    </source>
</evidence>
<proteinExistence type="predicted"/>
<name>T1A428_9ZZZZ</name>
<dbReference type="SUPFAM" id="SSF103473">
    <property type="entry name" value="MFS general substrate transporter"/>
    <property type="match status" value="1"/>
</dbReference>
<feature type="transmembrane region" description="Helical" evidence="6">
    <location>
        <begin position="107"/>
        <end position="128"/>
    </location>
</feature>
<protein>
    <submittedName>
        <fullName evidence="8">Major facilitator superfamily transporter</fullName>
    </submittedName>
</protein>
<gene>
    <name evidence="8" type="ORF">B1A_18190</name>
</gene>
<dbReference type="PANTHER" id="PTHR23505:SF79">
    <property type="entry name" value="PROTEIN SPINSTER"/>
    <property type="match status" value="1"/>
</dbReference>
<feature type="domain" description="Major facilitator superfamily (MFS) profile" evidence="7">
    <location>
        <begin position="15"/>
        <end position="359"/>
    </location>
</feature>
<feature type="transmembrane region" description="Helical" evidence="6">
    <location>
        <begin position="272"/>
        <end position="290"/>
    </location>
</feature>
<dbReference type="EMBL" id="AUZX01013409">
    <property type="protein sequence ID" value="EQD35639.1"/>
    <property type="molecule type" value="Genomic_DNA"/>
</dbReference>
<comment type="caution">
    <text evidence="8">The sequence shown here is derived from an EMBL/GenBank/DDBJ whole genome shotgun (WGS) entry which is preliminary data.</text>
</comment>
<dbReference type="AlphaFoldDB" id="T1A428"/>
<dbReference type="InterPro" id="IPR020846">
    <property type="entry name" value="MFS_dom"/>
</dbReference>